<keyword evidence="6" id="KW-1185">Reference proteome</keyword>
<evidence type="ECO:0000256" key="3">
    <source>
        <dbReference type="ARBA" id="ARBA00023163"/>
    </source>
</evidence>
<dbReference type="PANTHER" id="PTHR46796">
    <property type="entry name" value="HTH-TYPE TRANSCRIPTIONAL ACTIVATOR RHAS-RELATED"/>
    <property type="match status" value="1"/>
</dbReference>
<dbReference type="AlphaFoldDB" id="A0A6V8KGQ9"/>
<evidence type="ECO:0000313" key="5">
    <source>
        <dbReference type="EMBL" id="GFJ81269.1"/>
    </source>
</evidence>
<dbReference type="InterPro" id="IPR050204">
    <property type="entry name" value="AraC_XylS_family_regulators"/>
</dbReference>
<dbReference type="PANTHER" id="PTHR46796:SF7">
    <property type="entry name" value="ARAC FAMILY TRANSCRIPTIONAL REGULATOR"/>
    <property type="match status" value="1"/>
</dbReference>
<dbReference type="Gene3D" id="1.10.10.60">
    <property type="entry name" value="Homeodomain-like"/>
    <property type="match status" value="2"/>
</dbReference>
<dbReference type="GO" id="GO:0043565">
    <property type="term" value="F:sequence-specific DNA binding"/>
    <property type="evidence" value="ECO:0007669"/>
    <property type="project" value="InterPro"/>
</dbReference>
<dbReference type="InterPro" id="IPR018060">
    <property type="entry name" value="HTH_AraC"/>
</dbReference>
<organism evidence="5 6">
    <name type="scientific">Phytohabitans houttuyneae</name>
    <dbReference type="NCBI Taxonomy" id="1076126"/>
    <lineage>
        <taxon>Bacteria</taxon>
        <taxon>Bacillati</taxon>
        <taxon>Actinomycetota</taxon>
        <taxon>Actinomycetes</taxon>
        <taxon>Micromonosporales</taxon>
        <taxon>Micromonosporaceae</taxon>
    </lineage>
</organism>
<protein>
    <submittedName>
        <fullName evidence="5">AraC family transcriptional regulator</fullName>
    </submittedName>
</protein>
<dbReference type="InterPro" id="IPR032783">
    <property type="entry name" value="AraC_lig"/>
</dbReference>
<keyword evidence="3" id="KW-0804">Transcription</keyword>
<name>A0A6V8KGQ9_9ACTN</name>
<evidence type="ECO:0000259" key="4">
    <source>
        <dbReference type="PROSITE" id="PS01124"/>
    </source>
</evidence>
<dbReference type="Pfam" id="PF12852">
    <property type="entry name" value="Cupin_6"/>
    <property type="match status" value="1"/>
</dbReference>
<evidence type="ECO:0000256" key="1">
    <source>
        <dbReference type="ARBA" id="ARBA00023015"/>
    </source>
</evidence>
<dbReference type="RefSeq" id="WP_173060215.1">
    <property type="nucleotide sequence ID" value="NZ_BAABGO010000019.1"/>
</dbReference>
<dbReference type="PROSITE" id="PS01124">
    <property type="entry name" value="HTH_ARAC_FAMILY_2"/>
    <property type="match status" value="1"/>
</dbReference>
<dbReference type="SMART" id="SM00342">
    <property type="entry name" value="HTH_ARAC"/>
    <property type="match status" value="1"/>
</dbReference>
<dbReference type="EMBL" id="BLPF01000002">
    <property type="protein sequence ID" value="GFJ81269.1"/>
    <property type="molecule type" value="Genomic_DNA"/>
</dbReference>
<reference evidence="5 6" key="2">
    <citation type="submission" date="2020-03" db="EMBL/GenBank/DDBJ databases">
        <authorList>
            <person name="Ichikawa N."/>
            <person name="Kimura A."/>
            <person name="Kitahashi Y."/>
            <person name="Uohara A."/>
        </authorList>
    </citation>
    <scope>NUCLEOTIDE SEQUENCE [LARGE SCALE GENOMIC DNA]</scope>
    <source>
        <strain evidence="5 6">NBRC 108639</strain>
    </source>
</reference>
<gene>
    <name evidence="5" type="ORF">Phou_054490</name>
</gene>
<sequence>MDLLGDALAAMRVARPGSTLTRLRPPWGLRFDKIPGAGFHVVLQGSCWLLPPLGPAVPLGTGDVVFLRSGRRHGLADDPGTALGPFPPADPLDAGGGQDIRTVLLCGAYHLDLARPHPLLAQLPEVIHLPSRLGRHPSLRAAVDLLGRELDTPGFGSGSGVPMLVDLLLLYILRAWFDDQAAGANPTGWVLALRDQPIRSALQEIHSGPSRPWTVAELARRAGMSRATFARRFTDTVGQPPLSYLTWWRMTTAARRLRESDAPLSAIAKDAGYTSQFAFARAFKREFGDAPGHYRRLAAGPAS</sequence>
<evidence type="ECO:0000256" key="2">
    <source>
        <dbReference type="ARBA" id="ARBA00023125"/>
    </source>
</evidence>
<dbReference type="Proteomes" id="UP000482800">
    <property type="component" value="Unassembled WGS sequence"/>
</dbReference>
<keyword evidence="1" id="KW-0805">Transcription regulation</keyword>
<dbReference type="Pfam" id="PF12833">
    <property type="entry name" value="HTH_18"/>
    <property type="match status" value="1"/>
</dbReference>
<accession>A0A6V8KGQ9</accession>
<feature type="domain" description="HTH araC/xylS-type" evidence="4">
    <location>
        <begin position="199"/>
        <end position="297"/>
    </location>
</feature>
<evidence type="ECO:0000313" key="6">
    <source>
        <dbReference type="Proteomes" id="UP000482800"/>
    </source>
</evidence>
<dbReference type="GO" id="GO:0003700">
    <property type="term" value="F:DNA-binding transcription factor activity"/>
    <property type="evidence" value="ECO:0007669"/>
    <property type="project" value="InterPro"/>
</dbReference>
<reference evidence="5 6" key="1">
    <citation type="submission" date="2020-03" db="EMBL/GenBank/DDBJ databases">
        <title>Whole genome shotgun sequence of Phytohabitans houttuyneae NBRC 108639.</title>
        <authorList>
            <person name="Komaki H."/>
            <person name="Tamura T."/>
        </authorList>
    </citation>
    <scope>NUCLEOTIDE SEQUENCE [LARGE SCALE GENOMIC DNA]</scope>
    <source>
        <strain evidence="5 6">NBRC 108639</strain>
    </source>
</reference>
<dbReference type="SUPFAM" id="SSF46689">
    <property type="entry name" value="Homeodomain-like"/>
    <property type="match status" value="2"/>
</dbReference>
<dbReference type="PRINTS" id="PR00032">
    <property type="entry name" value="HTHARAC"/>
</dbReference>
<proteinExistence type="predicted"/>
<comment type="caution">
    <text evidence="5">The sequence shown here is derived from an EMBL/GenBank/DDBJ whole genome shotgun (WGS) entry which is preliminary data.</text>
</comment>
<dbReference type="InterPro" id="IPR020449">
    <property type="entry name" value="Tscrpt_reg_AraC-type_HTH"/>
</dbReference>
<dbReference type="InterPro" id="IPR009057">
    <property type="entry name" value="Homeodomain-like_sf"/>
</dbReference>
<keyword evidence="2" id="KW-0238">DNA-binding</keyword>